<comment type="similarity">
    <text evidence="1">Belongs to the LysR transcriptional regulatory family.</text>
</comment>
<dbReference type="Pfam" id="PF03466">
    <property type="entry name" value="LysR_substrate"/>
    <property type="match status" value="1"/>
</dbReference>
<dbReference type="EMBL" id="JBHUKQ010000026">
    <property type="protein sequence ID" value="MFD2487313.1"/>
    <property type="molecule type" value="Genomic_DNA"/>
</dbReference>
<keyword evidence="7" id="KW-1185">Reference proteome</keyword>
<comment type="caution">
    <text evidence="6">The sequence shown here is derived from an EMBL/GenBank/DDBJ whole genome shotgun (WGS) entry which is preliminary data.</text>
</comment>
<dbReference type="Pfam" id="PF00126">
    <property type="entry name" value="HTH_1"/>
    <property type="match status" value="1"/>
</dbReference>
<evidence type="ECO:0000256" key="4">
    <source>
        <dbReference type="ARBA" id="ARBA00023163"/>
    </source>
</evidence>
<evidence type="ECO:0000256" key="2">
    <source>
        <dbReference type="ARBA" id="ARBA00023015"/>
    </source>
</evidence>
<dbReference type="CDD" id="cd05466">
    <property type="entry name" value="PBP2_LTTR_substrate"/>
    <property type="match status" value="1"/>
</dbReference>
<dbReference type="PRINTS" id="PR00039">
    <property type="entry name" value="HTHLYSR"/>
</dbReference>
<evidence type="ECO:0000313" key="7">
    <source>
        <dbReference type="Proteomes" id="UP001597542"/>
    </source>
</evidence>
<reference evidence="7" key="1">
    <citation type="journal article" date="2019" name="Int. J. Syst. Evol. Microbiol.">
        <title>The Global Catalogue of Microorganisms (GCM) 10K type strain sequencing project: providing services to taxonomists for standard genome sequencing and annotation.</title>
        <authorList>
            <consortium name="The Broad Institute Genomics Platform"/>
            <consortium name="The Broad Institute Genome Sequencing Center for Infectious Disease"/>
            <person name="Wu L."/>
            <person name="Ma J."/>
        </authorList>
    </citation>
    <scope>NUCLEOTIDE SEQUENCE [LARGE SCALE GENOMIC DNA]</scope>
    <source>
        <strain evidence="7">CGMCC 4.7638</strain>
    </source>
</reference>
<evidence type="ECO:0000256" key="3">
    <source>
        <dbReference type="ARBA" id="ARBA00023125"/>
    </source>
</evidence>
<feature type="domain" description="HTH lysR-type" evidence="5">
    <location>
        <begin position="6"/>
        <end position="63"/>
    </location>
</feature>
<dbReference type="RefSeq" id="WP_344287877.1">
    <property type="nucleotide sequence ID" value="NZ_BAAAHV010000031.1"/>
</dbReference>
<sequence>MDAVDLTPGELRLLLAVERTGSFTAAAAELSLTQSAVSHAVRTCERKVGAILFDRGRTGARPTAAGARALVHARLILRQLDVLRAEARGAAAGTLTGPLRIAAFRSAAAHLLPAALERLTAKHSGLNPQVLIVPELGRGTAGEVADGRADVAIATLGEDETPPPGLVAGELFREPYFLVNPAVLPDPRALPLLDWPENCSSYTRSWWARQDWLPSAKMEVADDGVVLSMVAQGIGMAVLPKLTLAAIPPGVAVTPIADPPTRRIGYVATYAGAQSLAVRELVRELRAAAEVQAVSAGVSAPG</sequence>
<dbReference type="Gene3D" id="3.40.190.10">
    <property type="entry name" value="Periplasmic binding protein-like II"/>
    <property type="match status" value="2"/>
</dbReference>
<name>A0ABW5IEW4_9PSEU</name>
<dbReference type="InterPro" id="IPR005119">
    <property type="entry name" value="LysR_subst-bd"/>
</dbReference>
<dbReference type="InterPro" id="IPR036388">
    <property type="entry name" value="WH-like_DNA-bd_sf"/>
</dbReference>
<dbReference type="SUPFAM" id="SSF46785">
    <property type="entry name" value="Winged helix' DNA-binding domain"/>
    <property type="match status" value="1"/>
</dbReference>
<protein>
    <submittedName>
        <fullName evidence="6">LysR family transcriptional regulator</fullName>
    </submittedName>
</protein>
<dbReference type="SUPFAM" id="SSF53850">
    <property type="entry name" value="Periplasmic binding protein-like II"/>
    <property type="match status" value="1"/>
</dbReference>
<proteinExistence type="inferred from homology"/>
<dbReference type="InterPro" id="IPR000847">
    <property type="entry name" value="LysR_HTH_N"/>
</dbReference>
<evidence type="ECO:0000256" key="1">
    <source>
        <dbReference type="ARBA" id="ARBA00009437"/>
    </source>
</evidence>
<evidence type="ECO:0000313" key="6">
    <source>
        <dbReference type="EMBL" id="MFD2487313.1"/>
    </source>
</evidence>
<evidence type="ECO:0000259" key="5">
    <source>
        <dbReference type="PROSITE" id="PS50931"/>
    </source>
</evidence>
<dbReference type="InterPro" id="IPR036390">
    <property type="entry name" value="WH_DNA-bd_sf"/>
</dbReference>
<organism evidence="6 7">
    <name type="scientific">Amycolatopsis albidoflavus</name>
    <dbReference type="NCBI Taxonomy" id="102226"/>
    <lineage>
        <taxon>Bacteria</taxon>
        <taxon>Bacillati</taxon>
        <taxon>Actinomycetota</taxon>
        <taxon>Actinomycetes</taxon>
        <taxon>Pseudonocardiales</taxon>
        <taxon>Pseudonocardiaceae</taxon>
        <taxon>Amycolatopsis</taxon>
    </lineage>
</organism>
<keyword evidence="3" id="KW-0238">DNA-binding</keyword>
<keyword evidence="4" id="KW-0804">Transcription</keyword>
<dbReference type="PROSITE" id="PS50931">
    <property type="entry name" value="HTH_LYSR"/>
    <property type="match status" value="1"/>
</dbReference>
<dbReference type="Gene3D" id="1.10.10.10">
    <property type="entry name" value="Winged helix-like DNA-binding domain superfamily/Winged helix DNA-binding domain"/>
    <property type="match status" value="1"/>
</dbReference>
<accession>A0ABW5IEW4</accession>
<gene>
    <name evidence="6" type="ORF">ACFSUT_44060</name>
</gene>
<dbReference type="PANTHER" id="PTHR30346">
    <property type="entry name" value="TRANSCRIPTIONAL DUAL REGULATOR HCAR-RELATED"/>
    <property type="match status" value="1"/>
</dbReference>
<keyword evidence="2" id="KW-0805">Transcription regulation</keyword>
<dbReference type="Proteomes" id="UP001597542">
    <property type="component" value="Unassembled WGS sequence"/>
</dbReference>
<dbReference type="PANTHER" id="PTHR30346:SF28">
    <property type="entry name" value="HTH-TYPE TRANSCRIPTIONAL REGULATOR CYNR"/>
    <property type="match status" value="1"/>
</dbReference>